<dbReference type="PATRIC" id="fig|1127483.3.peg.6646"/>
<dbReference type="OrthoDB" id="1436842at2"/>
<evidence type="ECO:0000313" key="4">
    <source>
        <dbReference type="Proteomes" id="UP000005808"/>
    </source>
</evidence>
<feature type="signal peptide" evidence="2">
    <location>
        <begin position="1"/>
        <end position="20"/>
    </location>
</feature>
<reference evidence="3 4" key="1">
    <citation type="journal article" date="2012" name="J. Bacteriol.">
        <title>De Novo Genome Project of Cupriavidus basilensis OR16.</title>
        <authorList>
            <person name="Cserhati M."/>
            <person name="Kriszt B."/>
            <person name="Szoboszlay S."/>
            <person name="Toth A."/>
            <person name="Szabo I."/>
            <person name="Tancsics A."/>
            <person name="Nagy I."/>
            <person name="Horvath B."/>
            <person name="Nagy I."/>
            <person name="Kukolya J."/>
        </authorList>
    </citation>
    <scope>NUCLEOTIDE SEQUENCE [LARGE SCALE GENOMIC DNA]</scope>
    <source>
        <strain evidence="3 4">OR16</strain>
    </source>
</reference>
<feature type="compositionally biased region" description="Pro residues" evidence="1">
    <location>
        <begin position="163"/>
        <end position="181"/>
    </location>
</feature>
<dbReference type="PROSITE" id="PS51257">
    <property type="entry name" value="PROKAR_LIPOPROTEIN"/>
    <property type="match status" value="1"/>
</dbReference>
<dbReference type="EMBL" id="AHJE01000100">
    <property type="protein sequence ID" value="EHP39092.1"/>
    <property type="molecule type" value="Genomic_DNA"/>
</dbReference>
<evidence type="ECO:0000313" key="3">
    <source>
        <dbReference type="EMBL" id="EHP39092.1"/>
    </source>
</evidence>
<dbReference type="AlphaFoldDB" id="H1SED8"/>
<accession>H1SED8</accession>
<protein>
    <recommendedName>
        <fullName evidence="5">Lipoprotein</fullName>
    </recommendedName>
</protein>
<dbReference type="Proteomes" id="UP000005808">
    <property type="component" value="Unassembled WGS sequence"/>
</dbReference>
<feature type="chain" id="PRO_5003554455" description="Lipoprotein" evidence="2">
    <location>
        <begin position="21"/>
        <end position="181"/>
    </location>
</feature>
<feature type="region of interest" description="Disordered" evidence="1">
    <location>
        <begin position="150"/>
        <end position="181"/>
    </location>
</feature>
<organism evidence="3 4">
    <name type="scientific">Cupriavidus basilensis OR16</name>
    <dbReference type="NCBI Taxonomy" id="1127483"/>
    <lineage>
        <taxon>Bacteria</taxon>
        <taxon>Pseudomonadati</taxon>
        <taxon>Pseudomonadota</taxon>
        <taxon>Betaproteobacteria</taxon>
        <taxon>Burkholderiales</taxon>
        <taxon>Burkholderiaceae</taxon>
        <taxon>Cupriavidus</taxon>
    </lineage>
</organism>
<evidence type="ECO:0008006" key="5">
    <source>
        <dbReference type="Google" id="ProtNLM"/>
    </source>
</evidence>
<gene>
    <name evidence="3" type="ORF">OR16_33318</name>
</gene>
<dbReference type="RefSeq" id="WP_006162544.1">
    <property type="nucleotide sequence ID" value="NZ_AHJE01000100.1"/>
</dbReference>
<keyword evidence="2" id="KW-0732">Signal</keyword>
<evidence type="ECO:0000256" key="1">
    <source>
        <dbReference type="SAM" id="MobiDB-lite"/>
    </source>
</evidence>
<comment type="caution">
    <text evidence="3">The sequence shown here is derived from an EMBL/GenBank/DDBJ whole genome shotgun (WGS) entry which is preliminary data.</text>
</comment>
<proteinExistence type="predicted"/>
<sequence>MKKALLAASLGLLVTGCATYQAVIPVDRGDRIASMQPADGTLFCVIANPGSGGNAYAEFVRDSVQQRGFEFKMLSPGASVASCPYTATIYMQRQTYWRDFLSTAEIIVYINGERAGKANYDALRSAGGINLSNLVPPEMKIDELFEQLLPGMRPKPSTAGTPGAPPAPSAPPYPASPATPA</sequence>
<name>H1SED8_9BURK</name>
<evidence type="ECO:0000256" key="2">
    <source>
        <dbReference type="SAM" id="SignalP"/>
    </source>
</evidence>